<proteinExistence type="predicted"/>
<sequence>MGVGGECTGVERLPNDVLVRILGALSVTERQRAALVCRRWHICAHAPELCRELDVEIGLDQGPPPRSLPSFCEWLARHGQHLRRLDLALWNYASLMEAERQLAQHMPQAAAAMSQLERLFLTLRNPSRVTWARQLPASLRELGLFMGRAGYQLKIASSLSGLTQLTKLVLAAELLTLSTLRRLDTLVATGCKLDGLDVCTAMKKLTALYLTHTHWMECIGELTGLQHLVLHDVRPVDVSGDEMLEQMGAALRRMTGLTAVLLAHPSDWALDLAAGTQDRVIPALAGLSRLQRLCYHSTAGIPQLPPGPYSASLRMLAASVDCLNRSTALLASCSALEHVTLFQGSYAGPLWQWAAQHPPLRRLQVCDDLLTFSYKPELLEMASLRQARPQLWVDCTAERPFLALFKWREPVWNAMLD</sequence>
<dbReference type="GO" id="GO:0031398">
    <property type="term" value="P:positive regulation of protein ubiquitination"/>
    <property type="evidence" value="ECO:0007669"/>
    <property type="project" value="TreeGrafter"/>
</dbReference>
<dbReference type="InterPro" id="IPR001810">
    <property type="entry name" value="F-box_dom"/>
</dbReference>
<dbReference type="SUPFAM" id="SSF81383">
    <property type="entry name" value="F-box domain"/>
    <property type="match status" value="1"/>
</dbReference>
<name>A0AAD5H2I0_9CHLO</name>
<reference evidence="3" key="1">
    <citation type="submission" date="2020-11" db="EMBL/GenBank/DDBJ databases">
        <title>Chlorella ohadii genome sequencing and assembly.</title>
        <authorList>
            <person name="Murik O."/>
            <person name="Treves H."/>
            <person name="Kedem I."/>
            <person name="Shotland Y."/>
            <person name="Kaplan A."/>
        </authorList>
    </citation>
    <scope>NUCLEOTIDE SEQUENCE</scope>
    <source>
        <strain evidence="3">1</strain>
    </source>
</reference>
<dbReference type="InterPro" id="IPR036047">
    <property type="entry name" value="F-box-like_dom_sf"/>
</dbReference>
<dbReference type="InterPro" id="IPR032675">
    <property type="entry name" value="LRR_dom_sf"/>
</dbReference>
<dbReference type="GO" id="GO:0005930">
    <property type="term" value="C:axoneme"/>
    <property type="evidence" value="ECO:0007669"/>
    <property type="project" value="UniProtKB-SubCell"/>
</dbReference>
<evidence type="ECO:0000313" key="3">
    <source>
        <dbReference type="EMBL" id="KAI7837755.1"/>
    </source>
</evidence>
<dbReference type="Pfam" id="PF12937">
    <property type="entry name" value="F-box-like"/>
    <property type="match status" value="1"/>
</dbReference>
<dbReference type="Proteomes" id="UP001205105">
    <property type="component" value="Unassembled WGS sequence"/>
</dbReference>
<accession>A0AAD5H2I0</accession>
<dbReference type="PANTHER" id="PTHR20933">
    <property type="entry name" value="F-BOX ONLY PROTEIN 33"/>
    <property type="match status" value="1"/>
</dbReference>
<dbReference type="SMART" id="SM00256">
    <property type="entry name" value="FBOX"/>
    <property type="match status" value="1"/>
</dbReference>
<dbReference type="Gene3D" id="1.20.1280.50">
    <property type="match status" value="1"/>
</dbReference>
<dbReference type="Gene3D" id="3.80.10.10">
    <property type="entry name" value="Ribonuclease Inhibitor"/>
    <property type="match status" value="1"/>
</dbReference>
<dbReference type="EMBL" id="JADXDR010000143">
    <property type="protein sequence ID" value="KAI7837755.1"/>
    <property type="molecule type" value="Genomic_DNA"/>
</dbReference>
<keyword evidence="4" id="KW-1185">Reference proteome</keyword>
<dbReference type="AlphaFoldDB" id="A0AAD5H2I0"/>
<dbReference type="PANTHER" id="PTHR20933:SF4">
    <property type="entry name" value="F-BOX INVOLVED IN POLYQ PATHOGENESIS, ISOFORM A"/>
    <property type="match status" value="1"/>
</dbReference>
<protein>
    <recommendedName>
        <fullName evidence="2">F-box domain-containing protein</fullName>
    </recommendedName>
</protein>
<organism evidence="3 4">
    <name type="scientific">Chlorella ohadii</name>
    <dbReference type="NCBI Taxonomy" id="2649997"/>
    <lineage>
        <taxon>Eukaryota</taxon>
        <taxon>Viridiplantae</taxon>
        <taxon>Chlorophyta</taxon>
        <taxon>core chlorophytes</taxon>
        <taxon>Trebouxiophyceae</taxon>
        <taxon>Chlorellales</taxon>
        <taxon>Chlorellaceae</taxon>
        <taxon>Chlorella clade</taxon>
        <taxon>Chlorella</taxon>
    </lineage>
</organism>
<dbReference type="SUPFAM" id="SSF52047">
    <property type="entry name" value="RNI-like"/>
    <property type="match status" value="1"/>
</dbReference>
<comment type="caution">
    <text evidence="3">The sequence shown here is derived from an EMBL/GenBank/DDBJ whole genome shotgun (WGS) entry which is preliminary data.</text>
</comment>
<evidence type="ECO:0000256" key="1">
    <source>
        <dbReference type="ARBA" id="ARBA00004430"/>
    </source>
</evidence>
<dbReference type="PROSITE" id="PS50181">
    <property type="entry name" value="FBOX"/>
    <property type="match status" value="1"/>
</dbReference>
<evidence type="ECO:0000313" key="4">
    <source>
        <dbReference type="Proteomes" id="UP001205105"/>
    </source>
</evidence>
<evidence type="ECO:0000259" key="2">
    <source>
        <dbReference type="PROSITE" id="PS50181"/>
    </source>
</evidence>
<feature type="domain" description="F-box" evidence="2">
    <location>
        <begin position="7"/>
        <end position="41"/>
    </location>
</feature>
<comment type="subcellular location">
    <subcellularLocation>
        <location evidence="1">Cytoplasm</location>
        <location evidence="1">Cytoskeleton</location>
        <location evidence="1">Cilium axoneme</location>
    </subcellularLocation>
</comment>
<gene>
    <name evidence="3" type="ORF">COHA_008386</name>
</gene>